<dbReference type="InterPro" id="IPR008275">
    <property type="entry name" value="CoA_E_activase_dom"/>
</dbReference>
<evidence type="ECO:0000259" key="5">
    <source>
        <dbReference type="Pfam" id="PF01869"/>
    </source>
</evidence>
<evidence type="ECO:0000256" key="1">
    <source>
        <dbReference type="ARBA" id="ARBA00001966"/>
    </source>
</evidence>
<dbReference type="InterPro" id="IPR051805">
    <property type="entry name" value="Dehydratase_Activator_Redct"/>
</dbReference>
<organism evidence="6">
    <name type="scientific">marine sediment metagenome</name>
    <dbReference type="NCBI Taxonomy" id="412755"/>
    <lineage>
        <taxon>unclassified sequences</taxon>
        <taxon>metagenomes</taxon>
        <taxon>ecological metagenomes</taxon>
    </lineage>
</organism>
<comment type="cofactor">
    <cofactor evidence="1">
        <name>[4Fe-4S] cluster</name>
        <dbReference type="ChEBI" id="CHEBI:49883"/>
    </cofactor>
</comment>
<dbReference type="Pfam" id="PF01869">
    <property type="entry name" value="BcrAD_BadFG"/>
    <property type="match status" value="1"/>
</dbReference>
<dbReference type="CDD" id="cd24036">
    <property type="entry name" value="ASKHA_NBD_BcrAD_BadFG_HgdC_HadI"/>
    <property type="match status" value="1"/>
</dbReference>
<dbReference type="SUPFAM" id="SSF53067">
    <property type="entry name" value="Actin-like ATPase domain"/>
    <property type="match status" value="1"/>
</dbReference>
<gene>
    <name evidence="6" type="ORF">LCGC14_0984730</name>
</gene>
<dbReference type="Gene3D" id="3.30.420.40">
    <property type="match status" value="2"/>
</dbReference>
<evidence type="ECO:0000256" key="4">
    <source>
        <dbReference type="ARBA" id="ARBA00023014"/>
    </source>
</evidence>
<accession>A0A0F9NC40</accession>
<protein>
    <recommendedName>
        <fullName evidence="5">ATPase BadF/BadG/BcrA/BcrD type domain-containing protein</fullName>
    </recommendedName>
</protein>
<feature type="domain" description="ATPase BadF/BadG/BcrA/BcrD type" evidence="5">
    <location>
        <begin position="5"/>
        <end position="252"/>
    </location>
</feature>
<sequence>MNYFVGIDVGASTTKAVIIDEKKEIFGYSVVNSGADFKAAAEEAFKKSRESAKRKASNKYSVLATGYGRRNVSFANQTKTEISCHAQGSFFHFPHAHTLIDIGGQDSKIIKVNDSGKRIGFKMNRKCAAGTGAFLEEIANRLRVKIGELNELAKKAERNIQIGSYCTVFTATELLTKIREGIDVKELIKGIFDSVVKRALEMDPLDGNIVMTGGVVAYNPFLVKMFEEKLDREIFVPPLPQLTGAIGAALYASEAKGDQNA</sequence>
<evidence type="ECO:0000256" key="2">
    <source>
        <dbReference type="ARBA" id="ARBA00022723"/>
    </source>
</evidence>
<reference evidence="6" key="1">
    <citation type="journal article" date="2015" name="Nature">
        <title>Complex archaea that bridge the gap between prokaryotes and eukaryotes.</title>
        <authorList>
            <person name="Spang A."/>
            <person name="Saw J.H."/>
            <person name="Jorgensen S.L."/>
            <person name="Zaremba-Niedzwiedzka K."/>
            <person name="Martijn J."/>
            <person name="Lind A.E."/>
            <person name="van Eijk R."/>
            <person name="Schleper C."/>
            <person name="Guy L."/>
            <person name="Ettema T.J."/>
        </authorList>
    </citation>
    <scope>NUCLEOTIDE SEQUENCE</scope>
</reference>
<keyword evidence="2" id="KW-0479">Metal-binding</keyword>
<evidence type="ECO:0000313" key="6">
    <source>
        <dbReference type="EMBL" id="KKN15569.1"/>
    </source>
</evidence>
<dbReference type="InterPro" id="IPR043129">
    <property type="entry name" value="ATPase_NBD"/>
</dbReference>
<dbReference type="PANTHER" id="PTHR32329:SF2">
    <property type="entry name" value="BIFUNCTIONAL PROTEIN [INCLUDES 2-HYDROXYACYL-COA DEHYDRATASE (N-TER) AND ITS ACTIVATOR DOMAIN (C_TERM)"/>
    <property type="match status" value="1"/>
</dbReference>
<dbReference type="GO" id="GO:0046872">
    <property type="term" value="F:metal ion binding"/>
    <property type="evidence" value="ECO:0007669"/>
    <property type="project" value="UniProtKB-KW"/>
</dbReference>
<keyword evidence="4" id="KW-0411">Iron-sulfur</keyword>
<evidence type="ECO:0000256" key="3">
    <source>
        <dbReference type="ARBA" id="ARBA00023004"/>
    </source>
</evidence>
<name>A0A0F9NC40_9ZZZZ</name>
<dbReference type="AlphaFoldDB" id="A0A0F9NC40"/>
<proteinExistence type="predicted"/>
<dbReference type="NCBIfam" id="TIGR00241">
    <property type="entry name" value="CoA_E_activ"/>
    <property type="match status" value="1"/>
</dbReference>
<dbReference type="PANTHER" id="PTHR32329">
    <property type="entry name" value="BIFUNCTIONAL PROTEIN [INCLUDES 2-HYDROXYACYL-COA DEHYDRATASE (N-TER) AND ITS ACTIVATOR DOMAIN (C_TERM)-RELATED"/>
    <property type="match status" value="1"/>
</dbReference>
<keyword evidence="3" id="KW-0408">Iron</keyword>
<dbReference type="GO" id="GO:0051536">
    <property type="term" value="F:iron-sulfur cluster binding"/>
    <property type="evidence" value="ECO:0007669"/>
    <property type="project" value="UniProtKB-KW"/>
</dbReference>
<dbReference type="InterPro" id="IPR002731">
    <property type="entry name" value="ATPase_BadF"/>
</dbReference>
<comment type="caution">
    <text evidence="6">The sequence shown here is derived from an EMBL/GenBank/DDBJ whole genome shotgun (WGS) entry which is preliminary data.</text>
</comment>
<dbReference type="EMBL" id="LAZR01003699">
    <property type="protein sequence ID" value="KKN15569.1"/>
    <property type="molecule type" value="Genomic_DNA"/>
</dbReference>